<keyword evidence="1" id="KW-0812">Transmembrane</keyword>
<keyword evidence="1" id="KW-0472">Membrane</keyword>
<dbReference type="OrthoDB" id="9798884at2"/>
<dbReference type="InterPro" id="IPR022742">
    <property type="entry name" value="Hydrolase_4"/>
</dbReference>
<dbReference type="ESTHER" id="magsm-a0l8k2">
    <property type="family name" value="ABHD13-BEM46"/>
</dbReference>
<evidence type="ECO:0000313" key="4">
    <source>
        <dbReference type="Proteomes" id="UP000002586"/>
    </source>
</evidence>
<protein>
    <recommendedName>
        <fullName evidence="2">Serine aminopeptidase S33 domain-containing protein</fullName>
    </recommendedName>
</protein>
<gene>
    <name evidence="3" type="ordered locus">Mmc1_1787</name>
</gene>
<dbReference type="PANTHER" id="PTHR12277:SF81">
    <property type="entry name" value="PROTEIN ABHD13"/>
    <property type="match status" value="1"/>
</dbReference>
<dbReference type="Gene3D" id="3.40.50.1820">
    <property type="entry name" value="alpha/beta hydrolase"/>
    <property type="match status" value="1"/>
</dbReference>
<dbReference type="EMBL" id="CP000471">
    <property type="protein sequence ID" value="ABK44295.1"/>
    <property type="molecule type" value="Genomic_DNA"/>
</dbReference>
<keyword evidence="4" id="KW-1185">Reference proteome</keyword>
<keyword evidence="1" id="KW-1133">Transmembrane helix</keyword>
<dbReference type="RefSeq" id="WP_011713442.1">
    <property type="nucleotide sequence ID" value="NC_008576.1"/>
</dbReference>
<reference evidence="3 4" key="2">
    <citation type="journal article" date="2012" name="Int. J. Syst. Evol. Microbiol.">
        <title>Magnetococcus marinus gen. nov., sp. nov., a marine, magnetotactic bacterium that represents a novel lineage (Magnetococcaceae fam. nov.; Magnetococcales ord. nov.) at the base of the Alphaproteobacteria.</title>
        <authorList>
            <person name="Bazylinski D.A."/>
            <person name="Williams T.J."/>
            <person name="Lefevre C.T."/>
            <person name="Berg R.J."/>
            <person name="Zhang C.L."/>
            <person name="Bowser S.S."/>
            <person name="Dean A.J."/>
            <person name="Beveridge T.J."/>
        </authorList>
    </citation>
    <scope>NUCLEOTIDE SEQUENCE [LARGE SCALE GENOMIC DNA]</scope>
    <source>
        <strain evidence="4">ATCC BAA-1437 / JCM 17883 / MC-1</strain>
    </source>
</reference>
<dbReference type="Pfam" id="PF12146">
    <property type="entry name" value="Hydrolase_4"/>
    <property type="match status" value="1"/>
</dbReference>
<name>A0L8K2_MAGMM</name>
<dbReference type="InterPro" id="IPR029058">
    <property type="entry name" value="AB_hydrolase_fold"/>
</dbReference>
<organism evidence="3 4">
    <name type="scientific">Magnetococcus marinus (strain ATCC BAA-1437 / JCM 17883 / MC-1)</name>
    <dbReference type="NCBI Taxonomy" id="156889"/>
    <lineage>
        <taxon>Bacteria</taxon>
        <taxon>Pseudomonadati</taxon>
        <taxon>Pseudomonadota</taxon>
        <taxon>Magnetococcia</taxon>
        <taxon>Magnetococcales</taxon>
        <taxon>Magnetococcaceae</taxon>
        <taxon>Magnetococcus</taxon>
    </lineage>
</organism>
<dbReference type="eggNOG" id="COG1073">
    <property type="taxonomic scope" value="Bacteria"/>
</dbReference>
<dbReference type="SUPFAM" id="SSF53474">
    <property type="entry name" value="alpha/beta-Hydrolases"/>
    <property type="match status" value="1"/>
</dbReference>
<feature type="domain" description="Serine aminopeptidase S33" evidence="2">
    <location>
        <begin position="69"/>
        <end position="192"/>
    </location>
</feature>
<evidence type="ECO:0000259" key="2">
    <source>
        <dbReference type="Pfam" id="PF12146"/>
    </source>
</evidence>
<proteinExistence type="predicted"/>
<dbReference type="PANTHER" id="PTHR12277">
    <property type="entry name" value="ALPHA/BETA HYDROLASE DOMAIN-CONTAINING PROTEIN"/>
    <property type="match status" value="1"/>
</dbReference>
<dbReference type="KEGG" id="mgm:Mmc1_1787"/>
<dbReference type="STRING" id="156889.Mmc1_1787"/>
<accession>A0L8K2</accession>
<reference evidence="4" key="1">
    <citation type="journal article" date="2009" name="Appl. Environ. Microbiol.">
        <title>Complete genome sequence of the chemolithoautotrophic marine magnetotactic coccus strain MC-1.</title>
        <authorList>
            <person name="Schubbe S."/>
            <person name="Williams T.J."/>
            <person name="Xie G."/>
            <person name="Kiss H.E."/>
            <person name="Brettin T.S."/>
            <person name="Martinez D."/>
            <person name="Ross C.A."/>
            <person name="Schuler D."/>
            <person name="Cox B.L."/>
            <person name="Nealson K.H."/>
            <person name="Bazylinski D.A."/>
        </authorList>
    </citation>
    <scope>NUCLEOTIDE SEQUENCE [LARGE SCALE GENOMIC DNA]</scope>
    <source>
        <strain evidence="4">ATCC BAA-1437 / JCM 17883 / MC-1</strain>
    </source>
</reference>
<evidence type="ECO:0000313" key="3">
    <source>
        <dbReference type="EMBL" id="ABK44295.1"/>
    </source>
</evidence>
<evidence type="ECO:0000256" key="1">
    <source>
        <dbReference type="SAM" id="Phobius"/>
    </source>
</evidence>
<dbReference type="HOGENOM" id="CLU_029375_2_1_5"/>
<feature type="transmembrane region" description="Helical" evidence="1">
    <location>
        <begin position="6"/>
        <end position="23"/>
    </location>
</feature>
<sequence length="282" mass="31338">MHWSLWLGTILSFYLGICLYMYLTQERQLFVPPRDWRALPSDWGLAYETVTLQSGNETLTSWFIEGDPIKPVVLFFHGNASNIGDLDDYAQLFHDMGYSTLLLEYRGYGKSSGRPSEVGLYADARAAWEYLTATRQIAPQRIVLFGHSLGGGPACWLAEQAAVAGLVLEGTFTSIPDRAAELYPWLPTRLLVKVYFPNMQRLARLQVPLLVVHSQEDAVIPIAHGRALYRAARGPKSMVVTQGPHDGGVRQNRQQLEAGLRGLEGRLAGVNPNSKPTQAETP</sequence>
<dbReference type="AlphaFoldDB" id="A0L8K2"/>
<dbReference type="Proteomes" id="UP000002586">
    <property type="component" value="Chromosome"/>
</dbReference>